<dbReference type="SUPFAM" id="SSF90229">
    <property type="entry name" value="CCCH zinc finger"/>
    <property type="match status" value="1"/>
</dbReference>
<protein>
    <recommendedName>
        <fullName evidence="5">C3H1-type domain-containing protein</fullName>
    </recommendedName>
</protein>
<dbReference type="PROSITE" id="PS50103">
    <property type="entry name" value="ZF_C3H1"/>
    <property type="match status" value="1"/>
</dbReference>
<dbReference type="Proteomes" id="UP000078546">
    <property type="component" value="Unassembled WGS sequence"/>
</dbReference>
<evidence type="ECO:0000256" key="1">
    <source>
        <dbReference type="ARBA" id="ARBA00022723"/>
    </source>
</evidence>
<evidence type="ECO:0000256" key="2">
    <source>
        <dbReference type="ARBA" id="ARBA00022771"/>
    </source>
</evidence>
<feature type="non-terminal residue" evidence="6">
    <location>
        <position position="1"/>
    </location>
</feature>
<dbReference type="EMBL" id="FLQV01000820">
    <property type="protein sequence ID" value="SBS98305.1"/>
    <property type="molecule type" value="Genomic_DNA"/>
</dbReference>
<sequence length="352" mass="40005">GRRYTIGGHAGIQKNLNNEYNFFEDNNLPSPHDSIKTYNFDAIDSSEISSSFTKMDLIKTNDVLEDSSANKINTGTIFNENIIMNSCESSNLNTTKCLSKNVSVQKLFKYYKTCSQNLEHEQRVCKPCAHVYNGSTCMNGDDCLFCHHPDHVLISAKKWKKLVKNNMEKLNILLHMLRNPDDVNAKLLNEMVKQNSTNFKKSKKTSNNNKHIINLDSCNNSVNISNVTNVTNMTNMTNITNDVNCMSGLSNLSNLKNPNNMSNFTNMGNFSNMGNFNSVSNTGGAISNRRNRNNKNKTYYFSQRNVDNIIRFSHNNYDSNETADTFKSKLNIRNNDTDTERDSSFLPYHVNL</sequence>
<evidence type="ECO:0000259" key="5">
    <source>
        <dbReference type="PROSITE" id="PS50103"/>
    </source>
</evidence>
<keyword evidence="1 4" id="KW-0479">Metal-binding</keyword>
<evidence type="ECO:0000256" key="3">
    <source>
        <dbReference type="ARBA" id="ARBA00022833"/>
    </source>
</evidence>
<dbReference type="InterPro" id="IPR000571">
    <property type="entry name" value="Znf_CCCH"/>
</dbReference>
<keyword evidence="2 4" id="KW-0863">Zinc-finger</keyword>
<evidence type="ECO:0000313" key="6">
    <source>
        <dbReference type="EMBL" id="SBS98305.1"/>
    </source>
</evidence>
<name>A0A1A8X3G9_PLAOA</name>
<keyword evidence="3 4" id="KW-0862">Zinc</keyword>
<organism evidence="6 7">
    <name type="scientific">Plasmodium ovale curtisi</name>
    <dbReference type="NCBI Taxonomy" id="864141"/>
    <lineage>
        <taxon>Eukaryota</taxon>
        <taxon>Sar</taxon>
        <taxon>Alveolata</taxon>
        <taxon>Apicomplexa</taxon>
        <taxon>Aconoidasida</taxon>
        <taxon>Haemosporida</taxon>
        <taxon>Plasmodiidae</taxon>
        <taxon>Plasmodium</taxon>
        <taxon>Plasmodium (Plasmodium)</taxon>
    </lineage>
</organism>
<feature type="zinc finger region" description="C3H1-type" evidence="4">
    <location>
        <begin position="127"/>
        <end position="151"/>
    </location>
</feature>
<feature type="domain" description="C3H1-type" evidence="5">
    <location>
        <begin position="127"/>
        <end position="151"/>
    </location>
</feature>
<gene>
    <name evidence="6" type="ORF">POVCU1_045120</name>
</gene>
<dbReference type="GO" id="GO:0008270">
    <property type="term" value="F:zinc ion binding"/>
    <property type="evidence" value="ECO:0007669"/>
    <property type="project" value="UniProtKB-KW"/>
</dbReference>
<dbReference type="AlphaFoldDB" id="A0A1A8X3G9"/>
<proteinExistence type="predicted"/>
<evidence type="ECO:0000256" key="4">
    <source>
        <dbReference type="PROSITE-ProRule" id="PRU00723"/>
    </source>
</evidence>
<accession>A0A1A8X3G9</accession>
<dbReference type="InterPro" id="IPR036855">
    <property type="entry name" value="Znf_CCCH_sf"/>
</dbReference>
<reference evidence="7" key="1">
    <citation type="submission" date="2016-05" db="EMBL/GenBank/DDBJ databases">
        <authorList>
            <person name="Naeem Raeece"/>
        </authorList>
    </citation>
    <scope>NUCLEOTIDE SEQUENCE [LARGE SCALE GENOMIC DNA]</scope>
</reference>
<evidence type="ECO:0000313" key="7">
    <source>
        <dbReference type="Proteomes" id="UP000078546"/>
    </source>
</evidence>